<accession>A0A939DFD0</accession>
<name>A0A939DFD0_9GAMM</name>
<sequence length="206" mass="23595">MLGVSGAHAAEKRLYRYTNLEGNVVIDDRVPSEFVGNGYEVINSKGVVLDVVPRNMTAEERAAREQRSRAEVEAAEARKRSLERDENLLLRYSTIEDIEAAKERALSQLRIRISILKSNRGSLKQKMEVMQAQAADVERQGRKVDDKQLEAMADMREELLNTEQSIELRHAELEKVTAAFDDDIARFKELLTLVELRRRKERGDIQ</sequence>
<evidence type="ECO:0000256" key="1">
    <source>
        <dbReference type="SAM" id="Coils"/>
    </source>
</evidence>
<dbReference type="EMBL" id="JAFKCZ010000007">
    <property type="protein sequence ID" value="MBN7797255.1"/>
    <property type="molecule type" value="Genomic_DNA"/>
</dbReference>
<evidence type="ECO:0000313" key="2">
    <source>
        <dbReference type="EMBL" id="MBN7797255.1"/>
    </source>
</evidence>
<feature type="coiled-coil region" evidence="1">
    <location>
        <begin position="120"/>
        <end position="176"/>
    </location>
</feature>
<gene>
    <name evidence="2" type="ORF">JYP50_11660</name>
</gene>
<evidence type="ECO:0008006" key="4">
    <source>
        <dbReference type="Google" id="ProtNLM"/>
    </source>
</evidence>
<proteinExistence type="predicted"/>
<feature type="coiled-coil region" evidence="1">
    <location>
        <begin position="55"/>
        <end position="85"/>
    </location>
</feature>
<comment type="caution">
    <text evidence="2">The sequence shown here is derived from an EMBL/GenBank/DDBJ whole genome shotgun (WGS) entry which is preliminary data.</text>
</comment>
<keyword evidence="1" id="KW-0175">Coiled coil</keyword>
<organism evidence="2 3">
    <name type="scientific">Parahaliea mediterranea</name>
    <dbReference type="NCBI Taxonomy" id="651086"/>
    <lineage>
        <taxon>Bacteria</taxon>
        <taxon>Pseudomonadati</taxon>
        <taxon>Pseudomonadota</taxon>
        <taxon>Gammaproteobacteria</taxon>
        <taxon>Cellvibrionales</taxon>
        <taxon>Halieaceae</taxon>
        <taxon>Parahaliea</taxon>
    </lineage>
</organism>
<dbReference type="AlphaFoldDB" id="A0A939DFD0"/>
<keyword evidence="3" id="KW-1185">Reference proteome</keyword>
<dbReference type="Proteomes" id="UP000664303">
    <property type="component" value="Unassembled WGS sequence"/>
</dbReference>
<evidence type="ECO:0000313" key="3">
    <source>
        <dbReference type="Proteomes" id="UP000664303"/>
    </source>
</evidence>
<reference evidence="2" key="1">
    <citation type="submission" date="2021-02" db="EMBL/GenBank/DDBJ databases">
        <title>PHA producing bacteria isolated from coastal sediment in Guangdong, Shenzhen.</title>
        <authorList>
            <person name="Zheng W."/>
            <person name="Yu S."/>
            <person name="Huang Y."/>
        </authorList>
    </citation>
    <scope>NUCLEOTIDE SEQUENCE</scope>
    <source>
        <strain evidence="2">TN14-10</strain>
    </source>
</reference>
<protein>
    <recommendedName>
        <fullName evidence="4">DUF4124 domain-containing protein</fullName>
    </recommendedName>
</protein>